<dbReference type="KEGG" id="nev:NTE_03469"/>
<evidence type="ECO:0000313" key="2">
    <source>
        <dbReference type="Proteomes" id="UP000028194"/>
    </source>
</evidence>
<accession>A0A075MXY4</accession>
<protein>
    <submittedName>
        <fullName evidence="1">Uncharacterized protein</fullName>
    </submittedName>
</protein>
<dbReference type="EMBL" id="CP007174">
    <property type="protein sequence ID" value="AIF85497.1"/>
    <property type="molecule type" value="Genomic_DNA"/>
</dbReference>
<sequence>MIDYLTIMAEKVVLKSAFFYLSKSVINNEMDLYTHICCIRS</sequence>
<dbReference type="AlphaFoldDB" id="A0A075MXY4"/>
<dbReference type="STRING" id="1459636.NTE_03469"/>
<keyword evidence="2" id="KW-1185">Reference proteome</keyword>
<reference evidence="1 2" key="1">
    <citation type="journal article" date="2014" name="PLoS ONE">
        <title>Genome Sequence of Candidatus Nitrososphaera evergladensis from Group I.1b Enriched from Everglades Soil Reveals Novel Genomic Features of the Ammonia-Oxidizing Archaea.</title>
        <authorList>
            <person name="Zhalnina K.V."/>
            <person name="Dias R."/>
            <person name="Leonard M.T."/>
            <person name="Dorr de Quadros P."/>
            <person name="Camargo F.A."/>
            <person name="Drew J.C."/>
            <person name="Farmerie W.G."/>
            <person name="Daroub S.H."/>
            <person name="Triplett E.W."/>
        </authorList>
    </citation>
    <scope>NUCLEOTIDE SEQUENCE [LARGE SCALE GENOMIC DNA]</scope>
    <source>
        <strain evidence="1 2">SR1</strain>
    </source>
</reference>
<dbReference type="HOGENOM" id="CLU_3263613_0_0_2"/>
<proteinExistence type="predicted"/>
<organism evidence="1 2">
    <name type="scientific">Candidatus Nitrososphaera evergladensis SR1</name>
    <dbReference type="NCBI Taxonomy" id="1459636"/>
    <lineage>
        <taxon>Archaea</taxon>
        <taxon>Nitrososphaerota</taxon>
        <taxon>Nitrososphaeria</taxon>
        <taxon>Nitrososphaerales</taxon>
        <taxon>Nitrososphaeraceae</taxon>
        <taxon>Nitrososphaera</taxon>
    </lineage>
</organism>
<gene>
    <name evidence="1" type="ORF">NTE_03469</name>
</gene>
<dbReference type="Proteomes" id="UP000028194">
    <property type="component" value="Chromosome"/>
</dbReference>
<name>A0A075MXY4_9ARCH</name>
<evidence type="ECO:0000313" key="1">
    <source>
        <dbReference type="EMBL" id="AIF85497.1"/>
    </source>
</evidence>